<reference evidence="2" key="1">
    <citation type="submission" date="2015-07" db="EMBL/GenBank/DDBJ databases">
        <title>Genome sequencing project for genomic taxonomy and phylogenomics of Bacillus-like bacteria.</title>
        <authorList>
            <person name="Liu B."/>
            <person name="Wang J."/>
            <person name="Zhu Y."/>
            <person name="Liu G."/>
            <person name="Chen Q."/>
            <person name="Chen Z."/>
            <person name="Lan J."/>
            <person name="Che J."/>
            <person name="Ge C."/>
            <person name="Shi H."/>
            <person name="Pan Z."/>
            <person name="Liu X."/>
        </authorList>
    </citation>
    <scope>NUCLEOTIDE SEQUENCE [LARGE SCALE GENOMIC DNA]</scope>
    <source>
        <strain evidence="2">FJAT-27997</strain>
    </source>
</reference>
<dbReference type="Proteomes" id="UP000037146">
    <property type="component" value="Unassembled WGS sequence"/>
</dbReference>
<dbReference type="OrthoDB" id="2427603at2"/>
<proteinExistence type="predicted"/>
<keyword evidence="1" id="KW-0436">Ligase</keyword>
<keyword evidence="2" id="KW-1185">Reference proteome</keyword>
<name>A0A0K9GYG5_9BACI</name>
<sequence>MKKFLIFIVVLVVFVGVAGYAIYYYGTNLASHKLMNAVSTELEKSGQTEEVKQFIENDPELKKFVEEAKSVDESSLPFTTKEEATRVLVKKVGVTKLLNIKAQAQDGTLSKEEVLADLQGKLSEEELLALKVIAYKELYHK</sequence>
<accession>A0A0K9GYG5</accession>
<dbReference type="EMBL" id="LFZW01000001">
    <property type="protein sequence ID" value="KMY51645.1"/>
    <property type="molecule type" value="Genomic_DNA"/>
</dbReference>
<dbReference type="AlphaFoldDB" id="A0A0K9GYG5"/>
<gene>
    <name evidence="1" type="ORF">AC625_20695</name>
</gene>
<evidence type="ECO:0000313" key="1">
    <source>
        <dbReference type="EMBL" id="KMY51645.1"/>
    </source>
</evidence>
<protein>
    <submittedName>
        <fullName evidence="1">Phenylalanyl-tRNA synthetase subunit beta</fullName>
    </submittedName>
</protein>
<dbReference type="RefSeq" id="WP_049682995.1">
    <property type="nucleotide sequence ID" value="NZ_LFZW01000001.1"/>
</dbReference>
<keyword evidence="1" id="KW-0030">Aminoacyl-tRNA synthetase</keyword>
<dbReference type="PATRIC" id="fig|1679170.3.peg.4671"/>
<organism evidence="1 2">
    <name type="scientific">Peribacillus loiseleuriae</name>
    <dbReference type="NCBI Taxonomy" id="1679170"/>
    <lineage>
        <taxon>Bacteria</taxon>
        <taxon>Bacillati</taxon>
        <taxon>Bacillota</taxon>
        <taxon>Bacilli</taxon>
        <taxon>Bacillales</taxon>
        <taxon>Bacillaceae</taxon>
        <taxon>Peribacillus</taxon>
    </lineage>
</organism>
<dbReference type="GO" id="GO:0004812">
    <property type="term" value="F:aminoacyl-tRNA ligase activity"/>
    <property type="evidence" value="ECO:0007669"/>
    <property type="project" value="UniProtKB-KW"/>
</dbReference>
<comment type="caution">
    <text evidence="1">The sequence shown here is derived from an EMBL/GenBank/DDBJ whole genome shotgun (WGS) entry which is preliminary data.</text>
</comment>
<evidence type="ECO:0000313" key="2">
    <source>
        <dbReference type="Proteomes" id="UP000037146"/>
    </source>
</evidence>